<dbReference type="EMBL" id="CAJVQC010135879">
    <property type="protein sequence ID" value="CAG8842837.1"/>
    <property type="molecule type" value="Genomic_DNA"/>
</dbReference>
<comment type="caution">
    <text evidence="1">The sequence shown here is derived from an EMBL/GenBank/DDBJ whole genome shotgun (WGS) entry which is preliminary data.</text>
</comment>
<feature type="non-terminal residue" evidence="1">
    <location>
        <position position="85"/>
    </location>
</feature>
<reference evidence="1" key="1">
    <citation type="submission" date="2021-06" db="EMBL/GenBank/DDBJ databases">
        <authorList>
            <person name="Kallberg Y."/>
            <person name="Tangrot J."/>
            <person name="Rosling A."/>
        </authorList>
    </citation>
    <scope>NUCLEOTIDE SEQUENCE</scope>
    <source>
        <strain evidence="1">MA461A</strain>
    </source>
</reference>
<keyword evidence="2" id="KW-1185">Reference proteome</keyword>
<accession>A0ACA9SLA5</accession>
<evidence type="ECO:0000313" key="2">
    <source>
        <dbReference type="Proteomes" id="UP000789920"/>
    </source>
</evidence>
<organism evidence="1 2">
    <name type="scientific">Racocetra persica</name>
    <dbReference type="NCBI Taxonomy" id="160502"/>
    <lineage>
        <taxon>Eukaryota</taxon>
        <taxon>Fungi</taxon>
        <taxon>Fungi incertae sedis</taxon>
        <taxon>Mucoromycota</taxon>
        <taxon>Glomeromycotina</taxon>
        <taxon>Glomeromycetes</taxon>
        <taxon>Diversisporales</taxon>
        <taxon>Gigasporaceae</taxon>
        <taxon>Racocetra</taxon>
    </lineage>
</organism>
<protein>
    <submittedName>
        <fullName evidence="1">4410_t:CDS:1</fullName>
    </submittedName>
</protein>
<feature type="non-terminal residue" evidence="1">
    <location>
        <position position="1"/>
    </location>
</feature>
<dbReference type="Proteomes" id="UP000789920">
    <property type="component" value="Unassembled WGS sequence"/>
</dbReference>
<sequence>GNATAPIYHVNAKNGTQIASILSTVPGLSNYTGIWAVYDVVADDKVPITNYGQIANLEQVYHGVGVNCPVSLAAFTSPSAKSPAK</sequence>
<proteinExistence type="predicted"/>
<gene>
    <name evidence="1" type="ORF">RPERSI_LOCUS32498</name>
</gene>
<evidence type="ECO:0000313" key="1">
    <source>
        <dbReference type="EMBL" id="CAG8842837.1"/>
    </source>
</evidence>
<name>A0ACA9SLA5_9GLOM</name>